<evidence type="ECO:0008006" key="5">
    <source>
        <dbReference type="Google" id="ProtNLM"/>
    </source>
</evidence>
<organism evidence="3 4">
    <name type="scientific">Madurella fahalii</name>
    <dbReference type="NCBI Taxonomy" id="1157608"/>
    <lineage>
        <taxon>Eukaryota</taxon>
        <taxon>Fungi</taxon>
        <taxon>Dikarya</taxon>
        <taxon>Ascomycota</taxon>
        <taxon>Pezizomycotina</taxon>
        <taxon>Sordariomycetes</taxon>
        <taxon>Sordariomycetidae</taxon>
        <taxon>Sordariales</taxon>
        <taxon>Sordariales incertae sedis</taxon>
        <taxon>Madurella</taxon>
    </lineage>
</organism>
<keyword evidence="4" id="KW-1185">Reference proteome</keyword>
<accession>A0ABQ0GCF5</accession>
<keyword evidence="2" id="KW-0732">Signal</keyword>
<evidence type="ECO:0000256" key="1">
    <source>
        <dbReference type="SAM" id="MobiDB-lite"/>
    </source>
</evidence>
<dbReference type="Proteomes" id="UP001628179">
    <property type="component" value="Unassembled WGS sequence"/>
</dbReference>
<sequence>MAIPSVAAAIAFLLGTVNGHMIMNTPTPYNLQDTAKLLQVDPLGPSFPFPCQGVFDTVAVTSITAGASQLVNFTGGAQHGGGSCQFSLTYENPPPADKSKWKTIYTIIGGCPVSAEGNLPVTGSDRDGRADATHCGNDSGTECIRQFDIPIPKDLPNGNATFAWTWFNKIGNREVYMNCAPVTITGGSDDTAFFDDLPVLFLANVPGECTTGNGVLNIPNPGRFGQVLEQPTAGSEGSCEKAAGVPTFEGDGSGGGGGGGSGPVVPPSETVIVTPPDATSSAPPDLDCPAPPAETSGFVTMTSTPVPAPTGGAGSGSGSSGDAQPCSPDGSVTCFSETSFGICANGFAIPQPVAAGTTCVNGKVVRRSAKFFFW</sequence>
<evidence type="ECO:0000313" key="4">
    <source>
        <dbReference type="Proteomes" id="UP001628179"/>
    </source>
</evidence>
<evidence type="ECO:0000256" key="2">
    <source>
        <dbReference type="SAM" id="SignalP"/>
    </source>
</evidence>
<feature type="chain" id="PRO_5046493806" description="Lytic polysaccharide monooxygenase" evidence="2">
    <location>
        <begin position="20"/>
        <end position="374"/>
    </location>
</feature>
<dbReference type="RefSeq" id="XP_070917184.1">
    <property type="nucleotide sequence ID" value="XM_071061083.1"/>
</dbReference>
<feature type="compositionally biased region" description="Gly residues" evidence="1">
    <location>
        <begin position="251"/>
        <end position="262"/>
    </location>
</feature>
<dbReference type="PANTHER" id="PTHR36182">
    <property type="entry name" value="PROTEIN, PUTATIVE (AFU_ORTHOLOGUE AFUA_6G10930)-RELATED"/>
    <property type="match status" value="1"/>
</dbReference>
<comment type="caution">
    <text evidence="3">The sequence shown here is derived from an EMBL/GenBank/DDBJ whole genome shotgun (WGS) entry which is preliminary data.</text>
</comment>
<dbReference type="Gene3D" id="2.70.50.70">
    <property type="match status" value="1"/>
</dbReference>
<reference evidence="3 4" key="1">
    <citation type="submission" date="2024-09" db="EMBL/GenBank/DDBJ databases">
        <title>Itraconazole resistance in Madurella fahalii resulting from another homologue of gene encoding cytochrome P450 14-alpha sterol demethylase (CYP51).</title>
        <authorList>
            <person name="Yoshioka I."/>
            <person name="Fahal A.H."/>
            <person name="Kaneko S."/>
            <person name="Yaguchi T."/>
        </authorList>
    </citation>
    <scope>NUCLEOTIDE SEQUENCE [LARGE SCALE GENOMIC DNA]</scope>
    <source>
        <strain evidence="3 4">IFM 68171</strain>
    </source>
</reference>
<evidence type="ECO:0000313" key="3">
    <source>
        <dbReference type="EMBL" id="GAB1315453.1"/>
    </source>
</evidence>
<protein>
    <recommendedName>
        <fullName evidence="5">Lytic polysaccharide monooxygenase</fullName>
    </recommendedName>
</protein>
<feature type="signal peptide" evidence="2">
    <location>
        <begin position="1"/>
        <end position="19"/>
    </location>
</feature>
<proteinExistence type="predicted"/>
<dbReference type="PANTHER" id="PTHR36182:SF2">
    <property type="entry name" value="LYTIC POLYSACCHARIDE MONOOXYGENASE"/>
    <property type="match status" value="1"/>
</dbReference>
<dbReference type="EMBL" id="BAAFSV010000003">
    <property type="protein sequence ID" value="GAB1315453.1"/>
    <property type="molecule type" value="Genomic_DNA"/>
</dbReference>
<name>A0ABQ0GCF5_9PEZI</name>
<dbReference type="GeneID" id="98176406"/>
<gene>
    <name evidence="3" type="ORF">MFIFM68171_05663</name>
</gene>
<feature type="region of interest" description="Disordered" evidence="1">
    <location>
        <begin position="226"/>
        <end position="327"/>
    </location>
</feature>